<dbReference type="RefSeq" id="WP_133466701.1">
    <property type="nucleotide sequence ID" value="NZ_SNWI01000011.1"/>
</dbReference>
<dbReference type="GO" id="GO:0016887">
    <property type="term" value="F:ATP hydrolysis activity"/>
    <property type="evidence" value="ECO:0007669"/>
    <property type="project" value="InterPro"/>
</dbReference>
<evidence type="ECO:0000256" key="1">
    <source>
        <dbReference type="ARBA" id="ARBA00022448"/>
    </source>
</evidence>
<keyword evidence="3 6" id="KW-0067">ATP-binding</keyword>
<dbReference type="GO" id="GO:0098796">
    <property type="term" value="C:membrane protein complex"/>
    <property type="evidence" value="ECO:0007669"/>
    <property type="project" value="UniProtKB-ARBA"/>
</dbReference>
<dbReference type="GO" id="GO:0022857">
    <property type="term" value="F:transmembrane transporter activity"/>
    <property type="evidence" value="ECO:0007669"/>
    <property type="project" value="TreeGrafter"/>
</dbReference>
<keyword evidence="6" id="KW-0449">Lipoprotein</keyword>
<dbReference type="SMART" id="SM00382">
    <property type="entry name" value="AAA"/>
    <property type="match status" value="1"/>
</dbReference>
<dbReference type="Proteomes" id="UP000294848">
    <property type="component" value="Unassembled WGS sequence"/>
</dbReference>
<dbReference type="CDD" id="cd03255">
    <property type="entry name" value="ABC_MJ0796_LolCDE_FtsE"/>
    <property type="match status" value="1"/>
</dbReference>
<dbReference type="PANTHER" id="PTHR24220">
    <property type="entry name" value="IMPORT ATP-BINDING PROTEIN"/>
    <property type="match status" value="1"/>
</dbReference>
<dbReference type="InterPro" id="IPR003593">
    <property type="entry name" value="AAA+_ATPase"/>
</dbReference>
<protein>
    <submittedName>
        <fullName evidence="6">Lipoprotein-releasing system ATP-binding protein</fullName>
    </submittedName>
</protein>
<dbReference type="GO" id="GO:0005886">
    <property type="term" value="C:plasma membrane"/>
    <property type="evidence" value="ECO:0007669"/>
    <property type="project" value="TreeGrafter"/>
</dbReference>
<feature type="domain" description="ABC transporter" evidence="5">
    <location>
        <begin position="2"/>
        <end position="238"/>
    </location>
</feature>
<reference evidence="6 7" key="1">
    <citation type="submission" date="2019-03" db="EMBL/GenBank/DDBJ databases">
        <title>Freshwater and sediment microbial communities from various areas in North America, analyzing microbe dynamics in response to fracking.</title>
        <authorList>
            <person name="Lamendella R."/>
        </authorList>
    </citation>
    <scope>NUCLEOTIDE SEQUENCE [LARGE SCALE GENOMIC DNA]</scope>
    <source>
        <strain evidence="6 7">114D</strain>
    </source>
</reference>
<dbReference type="SUPFAM" id="SSF52540">
    <property type="entry name" value="P-loop containing nucleoside triphosphate hydrolases"/>
    <property type="match status" value="1"/>
</dbReference>
<evidence type="ECO:0000313" key="7">
    <source>
        <dbReference type="Proteomes" id="UP000294848"/>
    </source>
</evidence>
<dbReference type="GO" id="GO:0005524">
    <property type="term" value="F:ATP binding"/>
    <property type="evidence" value="ECO:0007669"/>
    <property type="project" value="UniProtKB-KW"/>
</dbReference>
<evidence type="ECO:0000313" key="6">
    <source>
        <dbReference type="EMBL" id="TDN96764.1"/>
    </source>
</evidence>
<comment type="caution">
    <text evidence="6">The sequence shown here is derived from an EMBL/GenBank/DDBJ whole genome shotgun (WGS) entry which is preliminary data.</text>
</comment>
<dbReference type="AlphaFoldDB" id="A0A4R6GQE7"/>
<accession>A0A4R6GQE7</accession>
<evidence type="ECO:0000256" key="2">
    <source>
        <dbReference type="ARBA" id="ARBA00022741"/>
    </source>
</evidence>
<dbReference type="InterPro" id="IPR015854">
    <property type="entry name" value="ABC_transpr_LolD-like"/>
</dbReference>
<organism evidence="6 7">
    <name type="scientific">Sunxiuqinia elliptica</name>
    <dbReference type="NCBI Taxonomy" id="655355"/>
    <lineage>
        <taxon>Bacteria</taxon>
        <taxon>Pseudomonadati</taxon>
        <taxon>Bacteroidota</taxon>
        <taxon>Bacteroidia</taxon>
        <taxon>Marinilabiliales</taxon>
        <taxon>Prolixibacteraceae</taxon>
        <taxon>Sunxiuqinia</taxon>
    </lineage>
</organism>
<evidence type="ECO:0000259" key="5">
    <source>
        <dbReference type="PROSITE" id="PS50893"/>
    </source>
</evidence>
<dbReference type="EMBL" id="SNWI01000011">
    <property type="protein sequence ID" value="TDN96764.1"/>
    <property type="molecule type" value="Genomic_DNA"/>
</dbReference>
<name>A0A4R6GQE7_9BACT</name>
<evidence type="ECO:0000256" key="3">
    <source>
        <dbReference type="ARBA" id="ARBA00022840"/>
    </source>
</evidence>
<comment type="similarity">
    <text evidence="4">Belongs to the ABC transporter superfamily. Macrolide exporter (TC 3.A.1.122) family.</text>
</comment>
<dbReference type="Gene3D" id="3.40.50.300">
    <property type="entry name" value="P-loop containing nucleotide triphosphate hydrolases"/>
    <property type="match status" value="1"/>
</dbReference>
<dbReference type="Pfam" id="PF00005">
    <property type="entry name" value="ABC_tran"/>
    <property type="match status" value="1"/>
</dbReference>
<gene>
    <name evidence="6" type="ORF">DET52_111134</name>
</gene>
<dbReference type="InterPro" id="IPR003439">
    <property type="entry name" value="ABC_transporter-like_ATP-bd"/>
</dbReference>
<keyword evidence="1" id="KW-0813">Transport</keyword>
<dbReference type="InterPro" id="IPR027417">
    <property type="entry name" value="P-loop_NTPase"/>
</dbReference>
<proteinExistence type="inferred from homology"/>
<dbReference type="InterPro" id="IPR017911">
    <property type="entry name" value="MacB-like_ATP-bd"/>
</dbReference>
<dbReference type="PANTHER" id="PTHR24220:SF689">
    <property type="entry name" value="LIPOPROTEIN-RELEASING SYSTEM ATP-BINDING PROTEIN LOLD"/>
    <property type="match status" value="1"/>
</dbReference>
<sequence>MLEVKSLTKSFSSGADSRRTILDELNLKVEAGERIAIVGPSGSGKTTLLNMLGALDRPDHGDVLLDGDSVFSKDDRQLAHFRNQSIGFVFQMHHLLPQLNLFENILLPVLAQQAEVDSSTRERALELTRKLGIDHLLKQKPGQLSGGECQRTAVARALINQPKIVLADEPTGALDQASSNQLAELLLQLNREEQTCLIVVTHSMKLASKMDKIYRLESGKLKQSQTFLNNLKLHTKHK</sequence>
<dbReference type="OrthoDB" id="1114670at2"/>
<dbReference type="PROSITE" id="PS50893">
    <property type="entry name" value="ABC_TRANSPORTER_2"/>
    <property type="match status" value="1"/>
</dbReference>
<dbReference type="FunFam" id="3.40.50.300:FF:000032">
    <property type="entry name" value="Export ABC transporter ATP-binding protein"/>
    <property type="match status" value="1"/>
</dbReference>
<keyword evidence="2" id="KW-0547">Nucleotide-binding</keyword>
<evidence type="ECO:0000256" key="4">
    <source>
        <dbReference type="ARBA" id="ARBA00038388"/>
    </source>
</evidence>